<accession>A0AAD6VPR3</accession>
<evidence type="ECO:0000256" key="3">
    <source>
        <dbReference type="SAM" id="Phobius"/>
    </source>
</evidence>
<dbReference type="GO" id="GO:0043066">
    <property type="term" value="P:negative regulation of apoptotic process"/>
    <property type="evidence" value="ECO:0007669"/>
    <property type="project" value="TreeGrafter"/>
</dbReference>
<protein>
    <submittedName>
        <fullName evidence="4">Uncharacterized protein</fullName>
    </submittedName>
</protein>
<reference evidence="4" key="1">
    <citation type="submission" date="2023-03" db="EMBL/GenBank/DDBJ databases">
        <title>Massive genome expansion in bonnet fungi (Mycena s.s.) driven by repeated elements and novel gene families across ecological guilds.</title>
        <authorList>
            <consortium name="Lawrence Berkeley National Laboratory"/>
            <person name="Harder C.B."/>
            <person name="Miyauchi S."/>
            <person name="Viragh M."/>
            <person name="Kuo A."/>
            <person name="Thoen E."/>
            <person name="Andreopoulos B."/>
            <person name="Lu D."/>
            <person name="Skrede I."/>
            <person name="Drula E."/>
            <person name="Henrissat B."/>
            <person name="Morin E."/>
            <person name="Kohler A."/>
            <person name="Barry K."/>
            <person name="LaButti K."/>
            <person name="Morin E."/>
            <person name="Salamov A."/>
            <person name="Lipzen A."/>
            <person name="Mereny Z."/>
            <person name="Hegedus B."/>
            <person name="Baldrian P."/>
            <person name="Stursova M."/>
            <person name="Weitz H."/>
            <person name="Taylor A."/>
            <person name="Grigoriev I.V."/>
            <person name="Nagy L.G."/>
            <person name="Martin F."/>
            <person name="Kauserud H."/>
        </authorList>
    </citation>
    <scope>NUCLEOTIDE SEQUENCE</scope>
    <source>
        <strain evidence="4">9144</strain>
    </source>
</reference>
<dbReference type="Gene3D" id="1.25.10.10">
    <property type="entry name" value="Leucine-rich Repeat Variant"/>
    <property type="match status" value="1"/>
</dbReference>
<proteinExistence type="inferred from homology"/>
<keyword evidence="2" id="KW-0053">Apoptosis</keyword>
<dbReference type="PANTHER" id="PTHR12758:SF19">
    <property type="entry name" value="APOPTOSIS INHIBITOR 5"/>
    <property type="match status" value="1"/>
</dbReference>
<keyword evidence="3" id="KW-0812">Transmembrane</keyword>
<evidence type="ECO:0000313" key="5">
    <source>
        <dbReference type="Proteomes" id="UP001219525"/>
    </source>
</evidence>
<keyword evidence="5" id="KW-1185">Reference proteome</keyword>
<comment type="similarity">
    <text evidence="1">Belongs to the API5 family.</text>
</comment>
<feature type="transmembrane region" description="Helical" evidence="3">
    <location>
        <begin position="412"/>
        <end position="431"/>
    </location>
</feature>
<organism evidence="4 5">
    <name type="scientific">Mycena pura</name>
    <dbReference type="NCBI Taxonomy" id="153505"/>
    <lineage>
        <taxon>Eukaryota</taxon>
        <taxon>Fungi</taxon>
        <taxon>Dikarya</taxon>
        <taxon>Basidiomycota</taxon>
        <taxon>Agaricomycotina</taxon>
        <taxon>Agaricomycetes</taxon>
        <taxon>Agaricomycetidae</taxon>
        <taxon>Agaricales</taxon>
        <taxon>Marasmiineae</taxon>
        <taxon>Mycenaceae</taxon>
        <taxon>Mycena</taxon>
    </lineage>
</organism>
<keyword evidence="3" id="KW-1133">Transmembrane helix</keyword>
<dbReference type="AlphaFoldDB" id="A0AAD6VPR3"/>
<keyword evidence="3" id="KW-0472">Membrane</keyword>
<comment type="caution">
    <text evidence="4">The sequence shown here is derived from an EMBL/GenBank/DDBJ whole genome shotgun (WGS) entry which is preliminary data.</text>
</comment>
<sequence length="435" mass="48683">MDSVRDQEGELRDLLRRANGAPDRSGVLRRNALNKLVDTTHSPHPSLKILAAKHIPDVFSDFPDQEEAAINAVYDLCEDQSSTVRKAGYAAITALSSAANKWVKRNTDVLLQLLQSDEPDEVDVVKQALLAHLDLDARVTLSVLCDQIMPAAEGTTDPDELFMRDRLRTLVLAFLTGEAKRPIVDRHALPNSEAEAVLIDTFLAAIPKLSTADTDIIVKQLLLDLQSYRPGLPRSNALLRTLLDQAQVCFKAEAKQRALVRTRFYMDLMAYVTTEKSLGSPLDLLRFYLPSLVAKMTLLLLTPDDQVYVICNMAETFAACEKARDNSQQLAVLRNQSVDASPNLFECLAKADLADKRARNACKVLLGCCLRRKLGGWTVPSHLRTSLEFLRSKTEQDKDVQELIRVRSGLCYLFSFLILERVFLCFVWAVITRAR</sequence>
<gene>
    <name evidence="4" type="ORF">GGX14DRAFT_446084</name>
</gene>
<dbReference type="GO" id="GO:0005634">
    <property type="term" value="C:nucleus"/>
    <property type="evidence" value="ECO:0007669"/>
    <property type="project" value="TreeGrafter"/>
</dbReference>
<dbReference type="EMBL" id="JARJCW010000022">
    <property type="protein sequence ID" value="KAJ7213028.1"/>
    <property type="molecule type" value="Genomic_DNA"/>
</dbReference>
<dbReference type="GO" id="GO:0006915">
    <property type="term" value="P:apoptotic process"/>
    <property type="evidence" value="ECO:0007669"/>
    <property type="project" value="UniProtKB-KW"/>
</dbReference>
<dbReference type="InterPro" id="IPR008383">
    <property type="entry name" value="API5"/>
</dbReference>
<dbReference type="Pfam" id="PF05918">
    <property type="entry name" value="API5"/>
    <property type="match status" value="1"/>
</dbReference>
<dbReference type="Proteomes" id="UP001219525">
    <property type="component" value="Unassembled WGS sequence"/>
</dbReference>
<dbReference type="PANTHER" id="PTHR12758">
    <property type="entry name" value="APOPTOSIS INHIBITOR 5-RELATED"/>
    <property type="match status" value="1"/>
</dbReference>
<dbReference type="InterPro" id="IPR016024">
    <property type="entry name" value="ARM-type_fold"/>
</dbReference>
<evidence type="ECO:0000256" key="1">
    <source>
        <dbReference type="ARBA" id="ARBA00009515"/>
    </source>
</evidence>
<dbReference type="SUPFAM" id="SSF48371">
    <property type="entry name" value="ARM repeat"/>
    <property type="match status" value="1"/>
</dbReference>
<evidence type="ECO:0000313" key="4">
    <source>
        <dbReference type="EMBL" id="KAJ7213028.1"/>
    </source>
</evidence>
<dbReference type="InterPro" id="IPR011989">
    <property type="entry name" value="ARM-like"/>
</dbReference>
<name>A0AAD6VPR3_9AGAR</name>
<dbReference type="GO" id="GO:0003723">
    <property type="term" value="F:RNA binding"/>
    <property type="evidence" value="ECO:0007669"/>
    <property type="project" value="TreeGrafter"/>
</dbReference>
<evidence type="ECO:0000256" key="2">
    <source>
        <dbReference type="ARBA" id="ARBA00022703"/>
    </source>
</evidence>